<dbReference type="EMBL" id="JAZAVJ010000013">
    <property type="protein sequence ID" value="KAK7422843.1"/>
    <property type="molecule type" value="Genomic_DNA"/>
</dbReference>
<comment type="caution">
    <text evidence="1">The sequence shown here is derived from an EMBL/GenBank/DDBJ whole genome shotgun (WGS) entry which is preliminary data.</text>
</comment>
<organism evidence="1 2">
    <name type="scientific">Neonectria punicea</name>
    <dbReference type="NCBI Taxonomy" id="979145"/>
    <lineage>
        <taxon>Eukaryota</taxon>
        <taxon>Fungi</taxon>
        <taxon>Dikarya</taxon>
        <taxon>Ascomycota</taxon>
        <taxon>Pezizomycotina</taxon>
        <taxon>Sordariomycetes</taxon>
        <taxon>Hypocreomycetidae</taxon>
        <taxon>Hypocreales</taxon>
        <taxon>Nectriaceae</taxon>
        <taxon>Neonectria</taxon>
    </lineage>
</organism>
<evidence type="ECO:0000313" key="1">
    <source>
        <dbReference type="EMBL" id="KAK7422843.1"/>
    </source>
</evidence>
<proteinExistence type="predicted"/>
<protein>
    <submittedName>
        <fullName evidence="1">Uncharacterized protein</fullName>
    </submittedName>
</protein>
<dbReference type="Proteomes" id="UP001498476">
    <property type="component" value="Unassembled WGS sequence"/>
</dbReference>
<accession>A0ABR1HNN4</accession>
<keyword evidence="2" id="KW-1185">Reference proteome</keyword>
<sequence length="147" mass="16843">MDNHLLIDPVVAVIPDRSDEHHELRRMIRTPIFEKLGKQAQEGHVILMTACLVEDSKWDTALLQEHLDMACRADVTIFWVNVYWTKAKLTNVRVLRDLLHEHHLIEPRKSDDGETTLVVETLDVSGPVELSVSRLISMIGFHSVQSM</sequence>
<name>A0ABR1HNN4_9HYPO</name>
<reference evidence="1 2" key="1">
    <citation type="journal article" date="2025" name="Microbiol. Resour. Announc.">
        <title>Draft genome sequences for Neonectria magnoliae and Neonectria punicea, canker pathogens of Liriodendron tulipifera and Acer saccharum in West Virginia.</title>
        <authorList>
            <person name="Petronek H.M."/>
            <person name="Kasson M.T."/>
            <person name="Metheny A.M."/>
            <person name="Stauder C.M."/>
            <person name="Lovett B."/>
            <person name="Lynch S.C."/>
            <person name="Garnas J.R."/>
            <person name="Kasson L.R."/>
            <person name="Stajich J.E."/>
        </authorList>
    </citation>
    <scope>NUCLEOTIDE SEQUENCE [LARGE SCALE GENOMIC DNA]</scope>
    <source>
        <strain evidence="1 2">NRRL 64653</strain>
    </source>
</reference>
<evidence type="ECO:0000313" key="2">
    <source>
        <dbReference type="Proteomes" id="UP001498476"/>
    </source>
</evidence>
<gene>
    <name evidence="1" type="ORF">QQX98_001409</name>
</gene>